<keyword evidence="2" id="KW-1185">Reference proteome</keyword>
<evidence type="ECO:0000313" key="1">
    <source>
        <dbReference type="EMBL" id="BAY81385.1"/>
    </source>
</evidence>
<sequence length="392" mass="44652">MTIDLETLSINNPTNLWLEIPENQQTNIWEKSQAFSTDNRRWMAYLNNLSLKTFLPWFKEEYAQNAKVFPNSATLPSIWEVTNGTGISFNGKKLVLIPSEALDISELRVPQEWVDIPNWSADYYLAVQVNVEESYIRIWGYTSQANLKNKGTYDANEKAYCLDKQHLISNLSILSIAAQLCPEEITKTETVPLAELSTTQAENLITRLGNSQVINPRQAIPFTMWGALLENGAWRQGLYEQRQGMSRQWSIRQWMQNGVSEAARQFGWVAVDLRPSLEGSRGTAAPAQLPTLIKKITIEGDDYELLVKPKGEIQNRTWRFELRPATVGEMIPVGVKLMLLTEDLQPFDGNQAQAKKPVERLYVDIALGQDEEGLVWKTEPVSDDYDYEALYL</sequence>
<accession>A0A1Z4LJK0</accession>
<dbReference type="AlphaFoldDB" id="A0A1Z4LJK0"/>
<dbReference type="OrthoDB" id="526290at2"/>
<proteinExistence type="predicted"/>
<dbReference type="EMBL" id="AP018227">
    <property type="protein sequence ID" value="BAY81385.1"/>
    <property type="molecule type" value="Genomic_DNA"/>
</dbReference>
<protein>
    <recommendedName>
        <fullName evidence="3">DUF1822 family protein</fullName>
    </recommendedName>
</protein>
<name>A0A1Z4LJK0_9CYAN</name>
<evidence type="ECO:0008006" key="3">
    <source>
        <dbReference type="Google" id="ProtNLM"/>
    </source>
</evidence>
<dbReference type="Pfam" id="PF08852">
    <property type="entry name" value="DUF1822"/>
    <property type="match status" value="1"/>
</dbReference>
<dbReference type="InterPro" id="IPR014951">
    <property type="entry name" value="DUF1822"/>
</dbReference>
<gene>
    <name evidence="1" type="ORF">NIES267_08610</name>
</gene>
<evidence type="ECO:0000313" key="2">
    <source>
        <dbReference type="Proteomes" id="UP000218418"/>
    </source>
</evidence>
<reference evidence="1 2" key="1">
    <citation type="submission" date="2017-06" db="EMBL/GenBank/DDBJ databases">
        <title>Genome sequencing of cyanobaciteial culture collection at National Institute for Environmental Studies (NIES).</title>
        <authorList>
            <person name="Hirose Y."/>
            <person name="Shimura Y."/>
            <person name="Fujisawa T."/>
            <person name="Nakamura Y."/>
            <person name="Kawachi M."/>
        </authorList>
    </citation>
    <scope>NUCLEOTIDE SEQUENCE [LARGE SCALE GENOMIC DNA]</scope>
    <source>
        <strain evidence="1 2">NIES-267</strain>
    </source>
</reference>
<dbReference type="Proteomes" id="UP000218418">
    <property type="component" value="Chromosome"/>
</dbReference>
<organism evidence="1 2">
    <name type="scientific">Calothrix parasitica NIES-267</name>
    <dbReference type="NCBI Taxonomy" id="1973488"/>
    <lineage>
        <taxon>Bacteria</taxon>
        <taxon>Bacillati</taxon>
        <taxon>Cyanobacteriota</taxon>
        <taxon>Cyanophyceae</taxon>
        <taxon>Nostocales</taxon>
        <taxon>Calotrichaceae</taxon>
        <taxon>Calothrix</taxon>
    </lineage>
</organism>